<comment type="caution">
    <text evidence="2">The sequence shown here is derived from an EMBL/GenBank/DDBJ whole genome shotgun (WGS) entry which is preliminary data.</text>
</comment>
<keyword evidence="3" id="KW-1185">Reference proteome</keyword>
<protein>
    <submittedName>
        <fullName evidence="2">Uncharacterized protein</fullName>
    </submittedName>
</protein>
<dbReference type="EMBL" id="JBHSBW010000013">
    <property type="protein sequence ID" value="MFC4212440.1"/>
    <property type="molecule type" value="Genomic_DNA"/>
</dbReference>
<feature type="compositionally biased region" description="Basic and acidic residues" evidence="1">
    <location>
        <begin position="65"/>
        <end position="94"/>
    </location>
</feature>
<evidence type="ECO:0000256" key="1">
    <source>
        <dbReference type="SAM" id="MobiDB-lite"/>
    </source>
</evidence>
<accession>A0ABV8PCV6</accession>
<feature type="compositionally biased region" description="Basic and acidic residues" evidence="1">
    <location>
        <begin position="39"/>
        <end position="56"/>
    </location>
</feature>
<dbReference type="Proteomes" id="UP001595789">
    <property type="component" value="Unassembled WGS sequence"/>
</dbReference>
<name>A0ABV8PCV6_9SPHI</name>
<evidence type="ECO:0000313" key="2">
    <source>
        <dbReference type="EMBL" id="MFC4212440.1"/>
    </source>
</evidence>
<reference evidence="3" key="1">
    <citation type="journal article" date="2019" name="Int. J. Syst. Evol. Microbiol.">
        <title>The Global Catalogue of Microorganisms (GCM) 10K type strain sequencing project: providing services to taxonomists for standard genome sequencing and annotation.</title>
        <authorList>
            <consortium name="The Broad Institute Genomics Platform"/>
            <consortium name="The Broad Institute Genome Sequencing Center for Infectious Disease"/>
            <person name="Wu L."/>
            <person name="Ma J."/>
        </authorList>
    </citation>
    <scope>NUCLEOTIDE SEQUENCE [LARGE SCALE GENOMIC DNA]</scope>
    <source>
        <strain evidence="3">CCM 8691</strain>
    </source>
</reference>
<proteinExistence type="predicted"/>
<sequence>MKTTVIESGTTAKKVNSSAVNVKAENNGAPKTNGLPLSKEFDDKPKGESETKKAETPAEQLRPQELPKAEQVKPEAPKAEQPKAEPIKQEVKQEEPQKIVLNLESTLKLVEELHRRKIQRDRLLDTIDTLEAFEVAQIDDADETEANHFQGCVLTIEDDNRRKFTTKNPVIIQAVAQFVDSMCVNRLAEIEAGITIPA</sequence>
<feature type="region of interest" description="Disordered" evidence="1">
    <location>
        <begin position="1"/>
        <end position="94"/>
    </location>
</feature>
<gene>
    <name evidence="2" type="ORF">ACFOWA_14670</name>
</gene>
<dbReference type="RefSeq" id="WP_378986415.1">
    <property type="nucleotide sequence ID" value="NZ_JBHSBW010000013.1"/>
</dbReference>
<organism evidence="2 3">
    <name type="scientific">Pedobacter lithocola</name>
    <dbReference type="NCBI Taxonomy" id="1908239"/>
    <lineage>
        <taxon>Bacteria</taxon>
        <taxon>Pseudomonadati</taxon>
        <taxon>Bacteroidota</taxon>
        <taxon>Sphingobacteriia</taxon>
        <taxon>Sphingobacteriales</taxon>
        <taxon>Sphingobacteriaceae</taxon>
        <taxon>Pedobacter</taxon>
    </lineage>
</organism>
<feature type="compositionally biased region" description="Polar residues" evidence="1">
    <location>
        <begin position="1"/>
        <end position="20"/>
    </location>
</feature>
<evidence type="ECO:0000313" key="3">
    <source>
        <dbReference type="Proteomes" id="UP001595789"/>
    </source>
</evidence>